<evidence type="ECO:0000313" key="3">
    <source>
        <dbReference type="Proteomes" id="UP000244519"/>
    </source>
</evidence>
<sequence length="288" mass="33123">MSHSSNLDLHRLFDEFIRKLELSVNYDEDGVDFWYARKLQEILEYKEWLLFQEVIKKAAYAACSAGMAVEKNFQEIFTDIEGKKESDYRLTRYACYMIAQNADAGNKAIALAQTYFATLVRKQEIEQEREQEIERRVELREMSKKENKKLTKAAKNAGVRNYGAFQNAGYRGLYNGKTSSDIAKYKKLPESATILDHMGSEELGANLFRITQATGKIQREKVKGESAANKINYDAGLLVRDTIEKMGNTMPEDLPTAENIKKIAQQKKKLQKANDKDFKKVEKKEQRS</sequence>
<evidence type="ECO:0000313" key="2">
    <source>
        <dbReference type="EMBL" id="AWD32880.1"/>
    </source>
</evidence>
<name>A0A2U8BRI5_9RICK</name>
<feature type="region of interest" description="Disordered" evidence="1">
    <location>
        <begin position="264"/>
        <end position="288"/>
    </location>
</feature>
<dbReference type="EMBL" id="CP025989">
    <property type="protein sequence ID" value="AWD32880.1"/>
    <property type="molecule type" value="Genomic_DNA"/>
</dbReference>
<dbReference type="AlphaFoldDB" id="A0A2U8BRI5"/>
<dbReference type="Proteomes" id="UP000244519">
    <property type="component" value="Chromosome"/>
</dbReference>
<dbReference type="KEGG" id="fso:Fsol_00067"/>
<gene>
    <name evidence="2" type="ORF">Fsol_00067</name>
</gene>
<dbReference type="OrthoDB" id="9803893at2"/>
<dbReference type="NCBIfam" id="NF008573">
    <property type="entry name" value="PRK11525.1"/>
    <property type="match status" value="1"/>
</dbReference>
<dbReference type="RefSeq" id="WP_108672929.1">
    <property type="nucleotide sequence ID" value="NZ_CP025989.1"/>
</dbReference>
<accession>A0A2U8BRI5</accession>
<keyword evidence="3" id="KW-1185">Reference proteome</keyword>
<organism evidence="2 3">
    <name type="scientific">Candidatus Fokinia solitaria</name>
    <dbReference type="NCBI Taxonomy" id="1802984"/>
    <lineage>
        <taxon>Bacteria</taxon>
        <taxon>Pseudomonadati</taxon>
        <taxon>Pseudomonadota</taxon>
        <taxon>Alphaproteobacteria</taxon>
        <taxon>Rickettsiales</taxon>
        <taxon>Candidatus Midichloriaceae</taxon>
        <taxon>Candidatus Fokinia</taxon>
    </lineage>
</organism>
<reference evidence="2 3" key="1">
    <citation type="journal article" date="2018" name="Genome Biol. Evol.">
        <title>The Genome Sequence of "Candidatus Fokinia solitaria": Insights on Reductive Evolution in Rickettsiales.</title>
        <authorList>
            <person name="Floriano A.M."/>
            <person name="Castelli M."/>
            <person name="Krenek S."/>
            <person name="Berendonk T.U."/>
            <person name="Bazzocchi C."/>
            <person name="Petroni G."/>
            <person name="Sassera D."/>
        </authorList>
    </citation>
    <scope>NUCLEOTIDE SEQUENCE [LARGE SCALE GENOMIC DNA]</scope>
    <source>
        <strain evidence="2">Rio ETE_ALG 3VII</strain>
    </source>
</reference>
<proteinExistence type="predicted"/>
<protein>
    <submittedName>
        <fullName evidence="2">DNA-damage-inducible protein D</fullName>
    </submittedName>
</protein>
<feature type="compositionally biased region" description="Basic and acidic residues" evidence="1">
    <location>
        <begin position="272"/>
        <end position="288"/>
    </location>
</feature>
<evidence type="ECO:0000256" key="1">
    <source>
        <dbReference type="SAM" id="MobiDB-lite"/>
    </source>
</evidence>